<comment type="subcellular location">
    <subcellularLocation>
        <location evidence="3">Cytoplasm</location>
    </subcellularLocation>
    <subcellularLocation>
        <location evidence="2">Mitochondrion</location>
    </subcellularLocation>
    <subcellularLocation>
        <location evidence="1">Nucleus</location>
    </subcellularLocation>
</comment>
<accession>A0A0B8RQ54</accession>
<dbReference type="PANTHER" id="PTHR13113:SF1">
    <property type="entry name" value="EVOLUTIONARILY CONSERVED SIGNALING INTERMEDIATE IN TOLL PATHWAY, MITOCHONDRIAL"/>
    <property type="match status" value="1"/>
</dbReference>
<comment type="similarity">
    <text evidence="4">Belongs to the ECSIT family.</text>
</comment>
<feature type="domain" description="ECSIT C-terminal" evidence="12">
    <location>
        <begin position="273"/>
        <end position="396"/>
    </location>
</feature>
<dbReference type="AlphaFoldDB" id="A0A0B8RQ54"/>
<dbReference type="InterPro" id="IPR046448">
    <property type="entry name" value="ECSIT_N"/>
</dbReference>
<keyword evidence="11" id="KW-0539">Nucleus</keyword>
<dbReference type="Pfam" id="PF06239">
    <property type="entry name" value="ECSIT_N"/>
    <property type="match status" value="1"/>
</dbReference>
<keyword evidence="7" id="KW-0399">Innate immunity</keyword>
<evidence type="ECO:0000313" key="13">
    <source>
        <dbReference type="EMBL" id="JAG66490.1"/>
    </source>
</evidence>
<evidence type="ECO:0000256" key="9">
    <source>
        <dbReference type="ARBA" id="ARBA00022946"/>
    </source>
</evidence>
<proteinExistence type="inferred from homology"/>
<keyword evidence="6" id="KW-0963">Cytoplasm</keyword>
<name>A0A0B8RQ54_9SAUR</name>
<evidence type="ECO:0000256" key="1">
    <source>
        <dbReference type="ARBA" id="ARBA00004123"/>
    </source>
</evidence>
<evidence type="ECO:0000256" key="5">
    <source>
        <dbReference type="ARBA" id="ARBA00019998"/>
    </source>
</evidence>
<dbReference type="InterPro" id="IPR029342">
    <property type="entry name" value="ECIST_C"/>
</dbReference>
<sequence length="424" mass="49325">MKCLRALLVAGELSAKTGSFLKKDLLQLQRSSYFQNSSLVPVRSIQMSTVLSTSNFAVKKHEKPDKESANQSLVKSEDVFETISEHEKTKATFQEAVDIFCKRDIRRTGHVEFIYAALKKMLEFGVEKDVNVYNKILDVFPKKVFIPQNIFQKMLKHYPRQQDCALQLLEQMEHFGVMPNQETRFLLLEIFGNKSYPIRKYQRIMYWFPKFKHINPYPVPTPLPEDPVELAKLSLQRIAADLNAKVTVYQLSHSEVLDSGKEINHPHIVGTQSPDQQSLLASHNTEKPIFLEGPFRLWLKTKCVYYYVLRAKLSEEHMVEVIDPERNFYYPMHLDIDLERDVLDDYEFYTDKVKEGPVFAMCMVGAENKATLAKWIVGLQETNPILHDITVIFRLKHSPQELQCNKEIEDDNARTQAKFFKQEV</sequence>
<evidence type="ECO:0000256" key="6">
    <source>
        <dbReference type="ARBA" id="ARBA00022490"/>
    </source>
</evidence>
<evidence type="ECO:0000256" key="3">
    <source>
        <dbReference type="ARBA" id="ARBA00004496"/>
    </source>
</evidence>
<evidence type="ECO:0000256" key="4">
    <source>
        <dbReference type="ARBA" id="ARBA00007674"/>
    </source>
</evidence>
<evidence type="ECO:0000256" key="2">
    <source>
        <dbReference type="ARBA" id="ARBA00004173"/>
    </source>
</evidence>
<evidence type="ECO:0000259" key="12">
    <source>
        <dbReference type="SMART" id="SM01284"/>
    </source>
</evidence>
<dbReference type="GO" id="GO:0007178">
    <property type="term" value="P:cell surface receptor protein serine/threonine kinase signaling pathway"/>
    <property type="evidence" value="ECO:0007669"/>
    <property type="project" value="TreeGrafter"/>
</dbReference>
<protein>
    <recommendedName>
        <fullName evidence="5">Evolutionarily conserved signaling intermediate in Toll pathway, mitochondrial</fullName>
    </recommendedName>
</protein>
<dbReference type="GO" id="GO:0005739">
    <property type="term" value="C:mitochondrion"/>
    <property type="evidence" value="ECO:0007669"/>
    <property type="project" value="UniProtKB-SubCell"/>
</dbReference>
<evidence type="ECO:0000256" key="11">
    <source>
        <dbReference type="ARBA" id="ARBA00023242"/>
    </source>
</evidence>
<keyword evidence="10" id="KW-0496">Mitochondrion</keyword>
<evidence type="ECO:0000256" key="8">
    <source>
        <dbReference type="ARBA" id="ARBA00022859"/>
    </source>
</evidence>
<keyword evidence="8" id="KW-0391">Immunity</keyword>
<evidence type="ECO:0000256" key="7">
    <source>
        <dbReference type="ARBA" id="ARBA00022588"/>
    </source>
</evidence>
<dbReference type="Pfam" id="PF14784">
    <property type="entry name" value="ECSIT_C"/>
    <property type="match status" value="1"/>
</dbReference>
<evidence type="ECO:0000256" key="10">
    <source>
        <dbReference type="ARBA" id="ARBA00023128"/>
    </source>
</evidence>
<dbReference type="Gene3D" id="1.25.40.10">
    <property type="entry name" value="Tetratricopeptide repeat domain"/>
    <property type="match status" value="1"/>
</dbReference>
<dbReference type="GO" id="GO:0045087">
    <property type="term" value="P:innate immune response"/>
    <property type="evidence" value="ECO:0007669"/>
    <property type="project" value="UniProtKB-KW"/>
</dbReference>
<dbReference type="PANTHER" id="PTHR13113">
    <property type="entry name" value="ECSIT EVOLUTIONARILY CONSERVED SIGNALING INTERMEDIATE IN TOLL PATHWAYS"/>
    <property type="match status" value="1"/>
</dbReference>
<dbReference type="GO" id="GO:0005634">
    <property type="term" value="C:nucleus"/>
    <property type="evidence" value="ECO:0007669"/>
    <property type="project" value="UniProtKB-SubCell"/>
</dbReference>
<reference evidence="13" key="1">
    <citation type="journal article" date="2014" name="BMC Genomics">
        <title>RNA-seq and high-definition mass spectrometry reveal the complex and divergent venoms of two rear-fanged colubrid snakes.</title>
        <authorList>
            <person name="McGivern J.J."/>
            <person name="Wray K.P."/>
            <person name="Margres M.J."/>
            <person name="Couch M.E."/>
            <person name="Mackessy S.P."/>
            <person name="Rokyta D.R."/>
        </authorList>
    </citation>
    <scope>NUCLEOTIDE SEQUENCE</scope>
    <source>
        <tissue evidence="13">Venom gland</tissue>
    </source>
</reference>
<dbReference type="InterPro" id="IPR011990">
    <property type="entry name" value="TPR-like_helical_dom_sf"/>
</dbReference>
<dbReference type="InterPro" id="IPR010418">
    <property type="entry name" value="ECSIT"/>
</dbReference>
<dbReference type="SMART" id="SM01284">
    <property type="entry name" value="ECSIT_Cterm"/>
    <property type="match status" value="1"/>
</dbReference>
<keyword evidence="9" id="KW-0809">Transit peptide</keyword>
<organism evidence="13">
    <name type="scientific">Philothamnus irregularis</name>
    <name type="common">brown tree snake</name>
    <dbReference type="NCBI Taxonomy" id="1899461"/>
    <lineage>
        <taxon>Eukaryota</taxon>
        <taxon>Metazoa</taxon>
        <taxon>Chordata</taxon>
        <taxon>Craniata</taxon>
        <taxon>Vertebrata</taxon>
        <taxon>Euteleostomi</taxon>
        <taxon>Lepidosauria</taxon>
        <taxon>Squamata</taxon>
        <taxon>Bifurcata</taxon>
        <taxon>Unidentata</taxon>
        <taxon>Episquamata</taxon>
        <taxon>Toxicofera</taxon>
        <taxon>Serpentes</taxon>
        <taxon>Colubroidea</taxon>
        <taxon>Colubridae</taxon>
        <taxon>Colubrinae</taxon>
        <taxon>Philothamnus</taxon>
    </lineage>
</organism>
<dbReference type="EMBL" id="GBSH01002536">
    <property type="protein sequence ID" value="JAG66490.1"/>
    <property type="molecule type" value="Transcribed_RNA"/>
</dbReference>